<dbReference type="AlphaFoldDB" id="A0A916E862"/>
<name>A0A916E862_9GLOM</name>
<accession>A0A916E862</accession>
<comment type="caution">
    <text evidence="1">The sequence shown here is derived from an EMBL/GenBank/DDBJ whole genome shotgun (WGS) entry which is preliminary data.</text>
</comment>
<evidence type="ECO:0000313" key="1">
    <source>
        <dbReference type="EMBL" id="CAB5361785.1"/>
    </source>
</evidence>
<dbReference type="VEuPathDB" id="FungiDB:RhiirFUN_012927"/>
<dbReference type="EMBL" id="CAGKOT010000016">
    <property type="protein sequence ID" value="CAB5361785.1"/>
    <property type="molecule type" value="Genomic_DNA"/>
</dbReference>
<evidence type="ECO:0000313" key="2">
    <source>
        <dbReference type="Proteomes" id="UP000684084"/>
    </source>
</evidence>
<reference evidence="1" key="1">
    <citation type="submission" date="2020-05" db="EMBL/GenBank/DDBJ databases">
        <authorList>
            <person name="Rincon C."/>
            <person name="Sanders R I."/>
            <person name="Robbins C."/>
            <person name="Chaturvedi A."/>
        </authorList>
    </citation>
    <scope>NUCLEOTIDE SEQUENCE</scope>
    <source>
        <strain evidence="1">CHB12</strain>
    </source>
</reference>
<gene>
    <name evidence="1" type="ORF">CHRIB12_LOCUS8852</name>
</gene>
<dbReference type="Proteomes" id="UP000684084">
    <property type="component" value="Unassembled WGS sequence"/>
</dbReference>
<proteinExistence type="predicted"/>
<protein>
    <recommendedName>
        <fullName evidence="3">BAH domain-containing protein</fullName>
    </recommendedName>
</protein>
<dbReference type="VEuPathDB" id="FungiDB:RhiirFUN_012926"/>
<evidence type="ECO:0008006" key="3">
    <source>
        <dbReference type="Google" id="ProtNLM"/>
    </source>
</evidence>
<organism evidence="1 2">
    <name type="scientific">Rhizophagus irregularis</name>
    <dbReference type="NCBI Taxonomy" id="588596"/>
    <lineage>
        <taxon>Eukaryota</taxon>
        <taxon>Fungi</taxon>
        <taxon>Fungi incertae sedis</taxon>
        <taxon>Mucoromycota</taxon>
        <taxon>Glomeromycotina</taxon>
        <taxon>Glomeromycetes</taxon>
        <taxon>Glomerales</taxon>
        <taxon>Glomeraceae</taxon>
        <taxon>Rhizophagus</taxon>
    </lineage>
</organism>
<sequence>MPKQHIIENKYPTLRKPLSQQKNEKSTITLRERTNISNISSLLISNEIPLNTLNNNIINNQENLPPKYISSHNVNTRALRKNNIDDIDNQNILNRPSRDMTERIEDNFQDFDFNNNNTLLSDDFSFPLIRPNSLTMSDNSSNSDDDNTDGVNFTQITSDSKKYYDVDSILPGYTGDSGPYFPSLTAMWMFIWFTKNSIGTHAYHELVKIIRHPKFKADEVPYSVTTLKKIHKGLPLLPFTGKIEIWHGDLWKESPLFGETSIVINDVTFKAGEWIEYKEFHDQHTLNRVGRITGIVMIDESLPDRFFRIQTTRTFYELPGTLKSKERYQRLQLHNELWLEEIRSTIKIQDLIRHVNVWIKDDNTPRLPTFEFSIQEIIYTFNGRQKIRHVSLRHKLPIEYISAPQLPSDMKELQNGIPMMIKDEQVWISAGFGMGTADLPQGNDMAGIKRHNAEYGCRTCKVSQSQLSDADFDIFQNGRYHHLTSRIYDEIKTARNGTTKKNIAQEHGLCLNPNILDDLARDRHLQTPQDPFHCLAGLARRLLDHLFNHELERSGLDALHSTWLIFEMPRNWKRIQSPITHLDSYWMSDSLRLVMIMPFILSRCLNTTQLKQCFVITVKNNFELTNSRQVKAVIVKTWSLFARLCAKIYPDMITTLPNIHVLRHLPLIAATYGTLQNVSVSLKEMMHGLRYVIDNGYDARIPEGGGNCIRSILKDEQLICLLEGWYISVPAHHITRLEEYNTVEQEQENVIEPPQECFFNIRVHKKWNTKRIEKEGFVKKISNEIQKNLYEAYRHYLNKETAISFKTLEYYDAISYTIIKEDNVDISIHVGEVIDIEDDGTKNREYALIRGIFTHQANDYKKYAFFILDWYYDTGRIDDLTGCRIYGLQESKDVLWPHIHSFHIVDRNPHVHFVHNCKANCTNEHKTNNLEYLRNEFFYLAV</sequence>
<dbReference type="OrthoDB" id="2312790at2759"/>